<organism evidence="1 2">
    <name type="scientific">Marinomonas aquimarina</name>
    <dbReference type="NCBI Taxonomy" id="295068"/>
    <lineage>
        <taxon>Bacteria</taxon>
        <taxon>Pseudomonadati</taxon>
        <taxon>Pseudomonadota</taxon>
        <taxon>Gammaproteobacteria</taxon>
        <taxon>Oceanospirillales</taxon>
        <taxon>Oceanospirillaceae</taxon>
        <taxon>Marinomonas</taxon>
    </lineage>
</organism>
<sequence length="66" mass="7587">MSQALSNEYLQCPYCGETIEVLIEAVDESYEYIEDCQVCCRPIVFHIEVGIKGEQTFSVRSENDVY</sequence>
<dbReference type="InterPro" id="IPR017143">
    <property type="entry name" value="UCP037225"/>
</dbReference>
<dbReference type="InterPro" id="IPR025990">
    <property type="entry name" value="zinc_ribbon_bacterial"/>
</dbReference>
<evidence type="ECO:0000313" key="2">
    <source>
        <dbReference type="Proteomes" id="UP000092627"/>
    </source>
</evidence>
<dbReference type="Proteomes" id="UP000092627">
    <property type="component" value="Unassembled WGS sequence"/>
</dbReference>
<protein>
    <recommendedName>
        <fullName evidence="3">Cysteine-rich CPXCG</fullName>
    </recommendedName>
</protein>
<dbReference type="RefSeq" id="WP_067210767.1">
    <property type="nucleotide sequence ID" value="NZ_FLOC01000014.1"/>
</dbReference>
<proteinExistence type="predicted"/>
<accession>A0A1A8TIL1</accession>
<reference evidence="1 2" key="1">
    <citation type="submission" date="2016-06" db="EMBL/GenBank/DDBJ databases">
        <authorList>
            <person name="Kjaerup R.B."/>
            <person name="Dalgaard T.S."/>
            <person name="Juul-Madsen H.R."/>
        </authorList>
    </citation>
    <scope>NUCLEOTIDE SEQUENCE [LARGE SCALE GENOMIC DNA]</scope>
    <source>
        <strain evidence="1 2">CECT 5080</strain>
    </source>
</reference>
<dbReference type="PIRSF" id="PIRSF037225">
    <property type="entry name" value="UCP037225"/>
    <property type="match status" value="1"/>
</dbReference>
<gene>
    <name evidence="1" type="ORF">MAQ5080_02505</name>
</gene>
<dbReference type="STRING" id="295068.MAQ5080_02505"/>
<evidence type="ECO:0000313" key="1">
    <source>
        <dbReference type="EMBL" id="SBS33186.1"/>
    </source>
</evidence>
<dbReference type="EMBL" id="FLOC01000014">
    <property type="protein sequence ID" value="SBS33186.1"/>
    <property type="molecule type" value="Genomic_DNA"/>
</dbReference>
<dbReference type="OrthoDB" id="9814566at2"/>
<keyword evidence="2" id="KW-1185">Reference proteome</keyword>
<dbReference type="AlphaFoldDB" id="A0A1A8TIL1"/>
<name>A0A1A8TIL1_9GAMM</name>
<dbReference type="Pfam" id="PF14255">
    <property type="entry name" value="Zn_ribbon_21"/>
    <property type="match status" value="1"/>
</dbReference>
<evidence type="ECO:0008006" key="3">
    <source>
        <dbReference type="Google" id="ProtNLM"/>
    </source>
</evidence>